<dbReference type="Pfam" id="PF22901">
    <property type="entry name" value="dsrm_Ferlin"/>
    <property type="match status" value="1"/>
</dbReference>
<dbReference type="PANTHER" id="PTHR12546:SF60">
    <property type="entry name" value="MISFIRE, ISOFORM F"/>
    <property type="match status" value="1"/>
</dbReference>
<dbReference type="SUPFAM" id="SSF49562">
    <property type="entry name" value="C2 domain (Calcium/lipid-binding domain, CaLB)"/>
    <property type="match status" value="1"/>
</dbReference>
<evidence type="ECO:0000256" key="4">
    <source>
        <dbReference type="ARBA" id="ARBA00022989"/>
    </source>
</evidence>
<proteinExistence type="predicted"/>
<dbReference type="SMART" id="SM00239">
    <property type="entry name" value="C2"/>
    <property type="match status" value="1"/>
</dbReference>
<dbReference type="Gene3D" id="2.60.40.150">
    <property type="entry name" value="C2 domain"/>
    <property type="match status" value="1"/>
</dbReference>
<evidence type="ECO:0000256" key="3">
    <source>
        <dbReference type="ARBA" id="ARBA00022737"/>
    </source>
</evidence>
<dbReference type="InterPro" id="IPR055072">
    <property type="entry name" value="Ferlin_DSRM"/>
</dbReference>
<feature type="domain" description="C2" evidence="6">
    <location>
        <begin position="1"/>
        <end position="115"/>
    </location>
</feature>
<reference evidence="7" key="2">
    <citation type="submission" date="2020-05" db="UniProtKB">
        <authorList>
            <consortium name="EnsemblMetazoa"/>
        </authorList>
    </citation>
    <scope>IDENTIFICATION</scope>
    <source>
        <strain evidence="7">maculatus3</strain>
    </source>
</reference>
<dbReference type="GO" id="GO:0016020">
    <property type="term" value="C:membrane"/>
    <property type="evidence" value="ECO:0007669"/>
    <property type="project" value="UniProtKB-SubCell"/>
</dbReference>
<dbReference type="InterPro" id="IPR037721">
    <property type="entry name" value="Ferlin"/>
</dbReference>
<reference evidence="8" key="1">
    <citation type="submission" date="2013-09" db="EMBL/GenBank/DDBJ databases">
        <title>The Genome Sequence of Anopheles maculatus species B.</title>
        <authorList>
            <consortium name="The Broad Institute Genomics Platform"/>
            <person name="Neafsey D.E."/>
            <person name="Besansky N."/>
            <person name="Howell P."/>
            <person name="Walton C."/>
            <person name="Young S.K."/>
            <person name="Zeng Q."/>
            <person name="Gargeya S."/>
            <person name="Fitzgerald M."/>
            <person name="Haas B."/>
            <person name="Abouelleil A."/>
            <person name="Allen A.W."/>
            <person name="Alvarado L."/>
            <person name="Arachchi H.M."/>
            <person name="Berlin A.M."/>
            <person name="Chapman S.B."/>
            <person name="Gainer-Dewar J."/>
            <person name="Goldberg J."/>
            <person name="Griggs A."/>
            <person name="Gujja S."/>
            <person name="Hansen M."/>
            <person name="Howarth C."/>
            <person name="Imamovic A."/>
            <person name="Ireland A."/>
            <person name="Larimer J."/>
            <person name="McCowan C."/>
            <person name="Murphy C."/>
            <person name="Pearson M."/>
            <person name="Poon T.W."/>
            <person name="Priest M."/>
            <person name="Roberts A."/>
            <person name="Saif S."/>
            <person name="Shea T."/>
            <person name="Sisk P."/>
            <person name="Sykes S."/>
            <person name="Wortman J."/>
            <person name="Nusbaum C."/>
            <person name="Birren B."/>
        </authorList>
    </citation>
    <scope>NUCLEOTIDE SEQUENCE [LARGE SCALE GENOMIC DNA]</scope>
    <source>
        <strain evidence="8">maculatus3</strain>
    </source>
</reference>
<dbReference type="InterPro" id="IPR000008">
    <property type="entry name" value="C2_dom"/>
</dbReference>
<keyword evidence="2" id="KW-0812">Transmembrane</keyword>
<dbReference type="PANTHER" id="PTHR12546">
    <property type="entry name" value="FER-1-LIKE"/>
    <property type="match status" value="1"/>
</dbReference>
<dbReference type="InterPro" id="IPR035892">
    <property type="entry name" value="C2_domain_sf"/>
</dbReference>
<evidence type="ECO:0000259" key="6">
    <source>
        <dbReference type="PROSITE" id="PS50004"/>
    </source>
</evidence>
<accession>A0A182SIU3</accession>
<dbReference type="Proteomes" id="UP000075901">
    <property type="component" value="Unassembled WGS sequence"/>
</dbReference>
<protein>
    <submittedName>
        <fullName evidence="7">C2 domain-containing protein</fullName>
    </submittedName>
</protein>
<evidence type="ECO:0000313" key="8">
    <source>
        <dbReference type="Proteomes" id="UP000075901"/>
    </source>
</evidence>
<dbReference type="AlphaFoldDB" id="A0A182SIU3"/>
<evidence type="ECO:0000313" key="7">
    <source>
        <dbReference type="EnsemblMetazoa" id="AMAM007641-PA"/>
    </source>
</evidence>
<sequence>MERQLFPISNVLEIVVIVYVVQALNLTSRDIMSESDAYIVLSYGNRRVRDRAFYIPNQASPVFGRRFEMRGMLPRDQILHLSVYDRDFVSSDDLIGSTTIDIEDRFRSKHLPSFGLPKHYTSRGFNQWRHQLKPSEMLLKLCEQHGVEKPRIKGGKITVGGQEFGTDALPDATEECRTEQLCLLALHRFKHVANGFLLTPEHVETRSLYHPQRGGIEQ</sequence>
<keyword evidence="4" id="KW-1133">Transmembrane helix</keyword>
<comment type="subcellular location">
    <subcellularLocation>
        <location evidence="1">Membrane</location>
        <topology evidence="1">Single-pass membrane protein</topology>
    </subcellularLocation>
</comment>
<keyword evidence="3" id="KW-0677">Repeat</keyword>
<dbReference type="PROSITE" id="PS50004">
    <property type="entry name" value="C2"/>
    <property type="match status" value="1"/>
</dbReference>
<name>A0A182SIU3_9DIPT</name>
<evidence type="ECO:0000256" key="1">
    <source>
        <dbReference type="ARBA" id="ARBA00004167"/>
    </source>
</evidence>
<keyword evidence="5" id="KW-0472">Membrane</keyword>
<dbReference type="CDD" id="cd04037">
    <property type="entry name" value="C2E_Ferlin"/>
    <property type="match status" value="1"/>
</dbReference>
<keyword evidence="8" id="KW-1185">Reference proteome</keyword>
<organism evidence="7 8">
    <name type="scientific">Anopheles maculatus</name>
    <dbReference type="NCBI Taxonomy" id="74869"/>
    <lineage>
        <taxon>Eukaryota</taxon>
        <taxon>Metazoa</taxon>
        <taxon>Ecdysozoa</taxon>
        <taxon>Arthropoda</taxon>
        <taxon>Hexapoda</taxon>
        <taxon>Insecta</taxon>
        <taxon>Pterygota</taxon>
        <taxon>Neoptera</taxon>
        <taxon>Endopterygota</taxon>
        <taxon>Diptera</taxon>
        <taxon>Nematocera</taxon>
        <taxon>Culicoidea</taxon>
        <taxon>Culicidae</taxon>
        <taxon>Anophelinae</taxon>
        <taxon>Anopheles</taxon>
        <taxon>Anopheles maculatus group</taxon>
    </lineage>
</organism>
<evidence type="ECO:0000256" key="2">
    <source>
        <dbReference type="ARBA" id="ARBA00022692"/>
    </source>
</evidence>
<dbReference type="VEuPathDB" id="VectorBase:AMAM007641"/>
<dbReference type="InterPro" id="IPR037724">
    <property type="entry name" value="C2E_Ferlin"/>
</dbReference>
<dbReference type="EnsemblMetazoa" id="AMAM007641-RA">
    <property type="protein sequence ID" value="AMAM007641-PA"/>
    <property type="gene ID" value="AMAM007641"/>
</dbReference>
<dbReference type="GO" id="GO:0007009">
    <property type="term" value="P:plasma membrane organization"/>
    <property type="evidence" value="ECO:0007669"/>
    <property type="project" value="TreeGrafter"/>
</dbReference>
<dbReference type="Pfam" id="PF00168">
    <property type="entry name" value="C2"/>
    <property type="match status" value="1"/>
</dbReference>
<evidence type="ECO:0000256" key="5">
    <source>
        <dbReference type="ARBA" id="ARBA00023136"/>
    </source>
</evidence>